<dbReference type="EMBL" id="JAKKPZ010000832">
    <property type="protein sequence ID" value="KAI1692063.1"/>
    <property type="molecule type" value="Genomic_DNA"/>
</dbReference>
<dbReference type="PROSITE" id="PS50880">
    <property type="entry name" value="TOPRIM"/>
    <property type="match status" value="1"/>
</dbReference>
<feature type="compositionally biased region" description="Basic and acidic residues" evidence="14">
    <location>
        <begin position="872"/>
        <end position="895"/>
    </location>
</feature>
<dbReference type="InterPro" id="IPR020568">
    <property type="entry name" value="Ribosomal_Su5_D2-typ_SF"/>
</dbReference>
<feature type="domain" description="Toprim" evidence="15">
    <location>
        <begin position="521"/>
        <end position="636"/>
    </location>
</feature>
<evidence type="ECO:0000256" key="2">
    <source>
        <dbReference type="ARBA" id="ARBA00001946"/>
    </source>
</evidence>
<dbReference type="InterPro" id="IPR011557">
    <property type="entry name" value="GyrB"/>
</dbReference>
<evidence type="ECO:0000256" key="3">
    <source>
        <dbReference type="ARBA" id="ARBA00010708"/>
    </source>
</evidence>
<dbReference type="InterPro" id="IPR001241">
    <property type="entry name" value="Topo_IIA"/>
</dbReference>
<dbReference type="Pfam" id="PF00986">
    <property type="entry name" value="DNA_gyraseB_C"/>
    <property type="match status" value="1"/>
</dbReference>
<dbReference type="InterPro" id="IPR000565">
    <property type="entry name" value="Topo_IIA_B"/>
</dbReference>
<dbReference type="InterPro" id="IPR034160">
    <property type="entry name" value="TOPRIM_GyrB"/>
</dbReference>
<dbReference type="InterPro" id="IPR014721">
    <property type="entry name" value="Ribsml_uS5_D2-typ_fold_subgr"/>
</dbReference>
<evidence type="ECO:0000256" key="7">
    <source>
        <dbReference type="ARBA" id="ARBA00022840"/>
    </source>
</evidence>
<dbReference type="GO" id="GO:0005524">
    <property type="term" value="F:ATP binding"/>
    <property type="evidence" value="ECO:0007669"/>
    <property type="project" value="UniProtKB-UniRule"/>
</dbReference>
<dbReference type="FunFam" id="3.40.50.670:FF:000007">
    <property type="entry name" value="DNA gyrase subunit B"/>
    <property type="match status" value="1"/>
</dbReference>
<dbReference type="Pfam" id="PF21249">
    <property type="entry name" value="GyrB_hook"/>
    <property type="match status" value="1"/>
</dbReference>
<dbReference type="CDD" id="cd16928">
    <property type="entry name" value="HATPase_GyrB-like"/>
    <property type="match status" value="1"/>
</dbReference>
<evidence type="ECO:0000256" key="4">
    <source>
        <dbReference type="ARBA" id="ARBA00022490"/>
    </source>
</evidence>
<dbReference type="NCBIfam" id="TIGR01059">
    <property type="entry name" value="gyrB"/>
    <property type="match status" value="1"/>
</dbReference>
<dbReference type="PRINTS" id="PR00418">
    <property type="entry name" value="TPI2FAMILY"/>
</dbReference>
<keyword evidence="6 13" id="KW-0547">Nucleotide-binding</keyword>
<dbReference type="CDD" id="cd00822">
    <property type="entry name" value="TopoII_Trans_DNA_gyrase"/>
    <property type="match status" value="1"/>
</dbReference>
<dbReference type="GO" id="GO:0005694">
    <property type="term" value="C:chromosome"/>
    <property type="evidence" value="ECO:0007669"/>
    <property type="project" value="InterPro"/>
</dbReference>
<dbReference type="PANTHER" id="PTHR45866">
    <property type="entry name" value="DNA GYRASE/TOPOISOMERASE SUBUNIT B"/>
    <property type="match status" value="1"/>
</dbReference>
<evidence type="ECO:0000256" key="8">
    <source>
        <dbReference type="ARBA" id="ARBA00022842"/>
    </source>
</evidence>
<dbReference type="GO" id="GO:0003918">
    <property type="term" value="F:DNA topoisomerase type II (double strand cut, ATP-hydrolyzing) activity"/>
    <property type="evidence" value="ECO:0007669"/>
    <property type="project" value="UniProtKB-UniRule"/>
</dbReference>
<feature type="region of interest" description="Disordered" evidence="14">
    <location>
        <begin position="852"/>
        <end position="957"/>
    </location>
</feature>
<comment type="similarity">
    <text evidence="3 13">Belongs to the type II topoisomerase GyrB family.</text>
</comment>
<evidence type="ECO:0000256" key="6">
    <source>
        <dbReference type="ARBA" id="ARBA00022741"/>
    </source>
</evidence>
<comment type="catalytic activity">
    <reaction evidence="1 13">
        <text>ATP-dependent breakage, passage and rejoining of double-stranded DNA.</text>
        <dbReference type="EC" id="5.6.2.2"/>
    </reaction>
</comment>
<dbReference type="InterPro" id="IPR002288">
    <property type="entry name" value="DNA_gyrase_B_C"/>
</dbReference>
<dbReference type="Pfam" id="PF01751">
    <property type="entry name" value="Toprim"/>
    <property type="match status" value="1"/>
</dbReference>
<dbReference type="InterPro" id="IPR013506">
    <property type="entry name" value="Topo_IIA_bsu_dom2"/>
</dbReference>
<dbReference type="NCBIfam" id="NF004189">
    <property type="entry name" value="PRK05644.1"/>
    <property type="match status" value="1"/>
</dbReference>
<dbReference type="SUPFAM" id="SSF55874">
    <property type="entry name" value="ATPase domain of HSP90 chaperone/DNA topoisomerase II/histidine kinase"/>
    <property type="match status" value="1"/>
</dbReference>
<dbReference type="GO" id="GO:0003677">
    <property type="term" value="F:DNA binding"/>
    <property type="evidence" value="ECO:0007669"/>
    <property type="project" value="UniProtKB-UniRule"/>
</dbReference>
<evidence type="ECO:0000256" key="10">
    <source>
        <dbReference type="ARBA" id="ARBA00023125"/>
    </source>
</evidence>
<evidence type="ECO:0000313" key="17">
    <source>
        <dbReference type="Proteomes" id="UP001201812"/>
    </source>
</evidence>
<keyword evidence="4" id="KW-0963">Cytoplasm</keyword>
<gene>
    <name evidence="16" type="ORF">DdX_21458</name>
</gene>
<dbReference type="InterPro" id="IPR013760">
    <property type="entry name" value="Topo_IIA-like_dom_sf"/>
</dbReference>
<comment type="function">
    <text evidence="13">A type II topoisomerase that negatively supercoils closed circular double-stranded DNA in an ATP-dependent manner.</text>
</comment>
<sequence>MKAIVTAKTRSASSSRAPHRVESGDQRDPADHAKDQLERLAGAEPVGDPFPSSAMGVNHLSITFHAASHGAKTHKIATSNPREHPENTPNSNSYGADSIKVLKGLDAVRKRPGMYIGDTDDGSGLHHMVFEVSDNAIDEALAGHCDRIIIQLNADGSVSVEDNGRGIPTGIHAEEGVSAAEGIMTQLHAGGKFENTSDTKAYKVAGGLHGVGVSAVNALSEWLDLNIWRDGEEHYMRFAYGDATAPLKVIGPSNGKKGTRVTFLASTEKVPGDGGTFKNQIEYDFEKLEHRYRELAFLNSGVRLFLRDARHEEVKEVELFYEGGIAAFVKWLDRNKSPLFPDPISVNGQRDDIGIDVALWWNDSYHENVLCFTNNIPQRDGGTHMAGFRAALTRTINSYADKSGLLKKEKVTLTGDDMREGLTAIVSVKLPDPKFSSQTKDKLVSSEVRQPLESLMADKLAEWLEENPALARAIIQKVIDAAAAREAAKKARELTRRKGAMDIASLPGKLADCQERDPAKSELFLVEGDSAGGSAKQGRDRHFQAILPLRGKILNVERARFDRMLSSKEIGTLIQAMGTGIGRDGFNLAKLRYHKIIIMTDADVDGAHIRTLLLTFFYRQMPEIISAGHLFIAQPPLYKATKGRSEVYLKDDAALDEYLVEAGVGGNRLETSEGTILGQDLARLVEHARRMKTLMRYVPRRYDPAIIEARKAEAAPAVEGEDEEPVVAAKGETLVSRPSELLNAILASGRKGLSIQRYKGLGEMNAEQLWETTLDPQNRSMLVVAIDQADVADEIFTRPDGRCGRAAPRVHSGECAQRRQSRRLIRARGACAPPAICAPGRYCFGEHRETIGEEQRSEEAEADEEERRHRRLLPDRADLDPGDHRENREMGDVRAKSLRGCHSAPAPSGLVERPGASRAAQPGTRRSSGPPETPSPEEVRCAPRQGSPDLERRSPRA</sequence>
<dbReference type="SMART" id="SM00387">
    <property type="entry name" value="HATPase_c"/>
    <property type="match status" value="1"/>
</dbReference>
<keyword evidence="7 13" id="KW-0067">ATP-binding</keyword>
<feature type="region of interest" description="Disordered" evidence="14">
    <location>
        <begin position="71"/>
        <end position="96"/>
    </location>
</feature>
<dbReference type="PANTHER" id="PTHR45866:SF1">
    <property type="entry name" value="DNA GYRASE SUBUNIT B, MITOCHONDRIAL"/>
    <property type="match status" value="1"/>
</dbReference>
<evidence type="ECO:0000259" key="15">
    <source>
        <dbReference type="PROSITE" id="PS50880"/>
    </source>
</evidence>
<proteinExistence type="inferred from homology"/>
<keyword evidence="13" id="KW-0809">Transit peptide</keyword>
<dbReference type="HAMAP" id="MF_01898">
    <property type="entry name" value="GyrB"/>
    <property type="match status" value="1"/>
</dbReference>
<dbReference type="FunFam" id="3.30.565.10:FF:000002">
    <property type="entry name" value="DNA gyrase subunit B"/>
    <property type="match status" value="1"/>
</dbReference>
<dbReference type="FunFam" id="3.30.230.10:FF:000005">
    <property type="entry name" value="DNA gyrase subunit B"/>
    <property type="match status" value="1"/>
</dbReference>
<reference evidence="16" key="1">
    <citation type="submission" date="2022-01" db="EMBL/GenBank/DDBJ databases">
        <title>Genome Sequence Resource for Two Populations of Ditylenchus destructor, the Migratory Endoparasitic Phytonematode.</title>
        <authorList>
            <person name="Zhang H."/>
            <person name="Lin R."/>
            <person name="Xie B."/>
        </authorList>
    </citation>
    <scope>NUCLEOTIDE SEQUENCE</scope>
    <source>
        <strain evidence="16">BazhouSP</strain>
    </source>
</reference>
<comment type="subunit">
    <text evidence="12 13">Made up of two chains. The A chain is responsible for DNA breakage and rejoining; the B chain catalyzes ATP hydrolysis.</text>
</comment>
<dbReference type="NCBIfam" id="NF011501">
    <property type="entry name" value="PRK14939.1"/>
    <property type="match status" value="1"/>
</dbReference>
<dbReference type="Pfam" id="PF00204">
    <property type="entry name" value="DNA_gyraseB"/>
    <property type="match status" value="1"/>
</dbReference>
<dbReference type="InterPro" id="IPR018522">
    <property type="entry name" value="TopoIIA_CS"/>
</dbReference>
<dbReference type="Pfam" id="PF02518">
    <property type="entry name" value="HATPase_c"/>
    <property type="match status" value="1"/>
</dbReference>
<dbReference type="InterPro" id="IPR013759">
    <property type="entry name" value="Topo_IIA_B_C"/>
</dbReference>
<protein>
    <recommendedName>
        <fullName evidence="13">DNA gyrase subunit B</fullName>
        <ecNumber evidence="13">5.6.2.2</ecNumber>
    </recommendedName>
</protein>
<dbReference type="EC" id="5.6.2.2" evidence="13"/>
<dbReference type="PRINTS" id="PR01159">
    <property type="entry name" value="DNAGYRASEB"/>
</dbReference>
<dbReference type="GO" id="GO:0006265">
    <property type="term" value="P:DNA topological change"/>
    <property type="evidence" value="ECO:0007669"/>
    <property type="project" value="UniProtKB-UniRule"/>
</dbReference>
<dbReference type="InterPro" id="IPR049353">
    <property type="entry name" value="GyrB_hook"/>
</dbReference>
<dbReference type="Gene3D" id="3.30.230.10">
    <property type="match status" value="1"/>
</dbReference>
<keyword evidence="17" id="KW-1185">Reference proteome</keyword>
<organism evidence="16 17">
    <name type="scientific">Ditylenchus destructor</name>
    <dbReference type="NCBI Taxonomy" id="166010"/>
    <lineage>
        <taxon>Eukaryota</taxon>
        <taxon>Metazoa</taxon>
        <taxon>Ecdysozoa</taxon>
        <taxon>Nematoda</taxon>
        <taxon>Chromadorea</taxon>
        <taxon>Rhabditida</taxon>
        <taxon>Tylenchina</taxon>
        <taxon>Tylenchomorpha</taxon>
        <taxon>Sphaerularioidea</taxon>
        <taxon>Anguinidae</taxon>
        <taxon>Anguininae</taxon>
        <taxon>Ditylenchus</taxon>
    </lineage>
</organism>
<keyword evidence="5" id="KW-0479">Metal-binding</keyword>
<dbReference type="CDD" id="cd03366">
    <property type="entry name" value="TOPRIM_TopoIIA_GyrB"/>
    <property type="match status" value="1"/>
</dbReference>
<dbReference type="InterPro" id="IPR006171">
    <property type="entry name" value="TOPRIM_dom"/>
</dbReference>
<dbReference type="Proteomes" id="UP001201812">
    <property type="component" value="Unassembled WGS sequence"/>
</dbReference>
<keyword evidence="9 13" id="KW-0799">Topoisomerase</keyword>
<evidence type="ECO:0000256" key="12">
    <source>
        <dbReference type="ARBA" id="ARBA00063759"/>
    </source>
</evidence>
<dbReference type="InterPro" id="IPR003594">
    <property type="entry name" value="HATPase_dom"/>
</dbReference>
<dbReference type="Gene3D" id="3.40.50.670">
    <property type="match status" value="2"/>
</dbReference>
<dbReference type="SUPFAM" id="SSF54211">
    <property type="entry name" value="Ribosomal protein S5 domain 2-like"/>
    <property type="match status" value="1"/>
</dbReference>
<comment type="cofactor">
    <cofactor evidence="2">
        <name>Mg(2+)</name>
        <dbReference type="ChEBI" id="CHEBI:18420"/>
    </cofactor>
</comment>
<dbReference type="InterPro" id="IPR036890">
    <property type="entry name" value="HATPase_C_sf"/>
</dbReference>
<dbReference type="Gene3D" id="3.30.565.10">
    <property type="entry name" value="Histidine kinase-like ATPase, C-terminal domain"/>
    <property type="match status" value="1"/>
</dbReference>
<dbReference type="AlphaFoldDB" id="A0AAD4MHA3"/>
<evidence type="ECO:0000256" key="13">
    <source>
        <dbReference type="RuleBase" id="RU362094"/>
    </source>
</evidence>
<evidence type="ECO:0000256" key="9">
    <source>
        <dbReference type="ARBA" id="ARBA00023029"/>
    </source>
</evidence>
<feature type="compositionally biased region" description="Basic and acidic residues" evidence="14">
    <location>
        <begin position="19"/>
        <end position="38"/>
    </location>
</feature>
<evidence type="ECO:0000256" key="14">
    <source>
        <dbReference type="SAM" id="MobiDB-lite"/>
    </source>
</evidence>
<dbReference type="SMART" id="SM00433">
    <property type="entry name" value="TOP2c"/>
    <property type="match status" value="1"/>
</dbReference>
<comment type="caution">
    <text evidence="16">The sequence shown here is derived from an EMBL/GenBank/DDBJ whole genome shotgun (WGS) entry which is preliminary data.</text>
</comment>
<accession>A0AAD4MHA3</accession>
<dbReference type="SUPFAM" id="SSF56719">
    <property type="entry name" value="Type II DNA topoisomerase"/>
    <property type="match status" value="1"/>
</dbReference>
<evidence type="ECO:0000256" key="5">
    <source>
        <dbReference type="ARBA" id="ARBA00022723"/>
    </source>
</evidence>
<feature type="region of interest" description="Disordered" evidence="14">
    <location>
        <begin position="1"/>
        <end position="38"/>
    </location>
</feature>
<keyword evidence="8" id="KW-0460">Magnesium</keyword>
<name>A0AAD4MHA3_9BILA</name>
<dbReference type="GO" id="GO:0046872">
    <property type="term" value="F:metal ion binding"/>
    <property type="evidence" value="ECO:0007669"/>
    <property type="project" value="UniProtKB-UniRule"/>
</dbReference>
<evidence type="ECO:0000256" key="11">
    <source>
        <dbReference type="ARBA" id="ARBA00023235"/>
    </source>
</evidence>
<dbReference type="PROSITE" id="PS00177">
    <property type="entry name" value="TOPOISOMERASE_II"/>
    <property type="match status" value="1"/>
</dbReference>
<keyword evidence="10" id="KW-0238">DNA-binding</keyword>
<evidence type="ECO:0000313" key="16">
    <source>
        <dbReference type="EMBL" id="KAI1692063.1"/>
    </source>
</evidence>
<evidence type="ECO:0000256" key="1">
    <source>
        <dbReference type="ARBA" id="ARBA00000185"/>
    </source>
</evidence>
<keyword evidence="11 13" id="KW-0413">Isomerase</keyword>
<comment type="cofactor">
    <cofactor evidence="13">
        <name>Ca(2+)</name>
        <dbReference type="ChEBI" id="CHEBI:29108"/>
    </cofactor>
    <cofactor evidence="13">
        <name>Mg(2+)</name>
        <dbReference type="ChEBI" id="CHEBI:18420"/>
    </cofactor>
    <cofactor evidence="13">
        <name>Mn(2+)</name>
        <dbReference type="ChEBI" id="CHEBI:29035"/>
    </cofactor>
</comment>